<dbReference type="Pfam" id="PF00753">
    <property type="entry name" value="Lactamase_B"/>
    <property type="match status" value="1"/>
</dbReference>
<reference evidence="2 3" key="1">
    <citation type="submission" date="2017-04" db="EMBL/GenBank/DDBJ databases">
        <authorList>
            <person name="Afonso C.L."/>
            <person name="Miller P.J."/>
            <person name="Scott M.A."/>
            <person name="Spackman E."/>
            <person name="Goraichik I."/>
            <person name="Dimitrov K.M."/>
            <person name="Suarez D.L."/>
            <person name="Swayne D.E."/>
        </authorList>
    </citation>
    <scope>NUCLEOTIDE SEQUENCE [LARGE SCALE GENOMIC DNA]</scope>
    <source>
        <strain evidence="2 3">ToBE</strain>
    </source>
</reference>
<dbReference type="EMBL" id="LT838272">
    <property type="protein sequence ID" value="SMB97520.1"/>
    <property type="molecule type" value="Genomic_DNA"/>
</dbReference>
<dbReference type="STRING" id="698762.SAMN00808754_1873"/>
<dbReference type="PANTHER" id="PTHR42951:SF4">
    <property type="entry name" value="ACYL-COENZYME A THIOESTERASE MBLAC2"/>
    <property type="match status" value="1"/>
</dbReference>
<dbReference type="PANTHER" id="PTHR42951">
    <property type="entry name" value="METALLO-BETA-LACTAMASE DOMAIN-CONTAINING"/>
    <property type="match status" value="1"/>
</dbReference>
<dbReference type="InterPro" id="IPR001279">
    <property type="entry name" value="Metallo-B-lactamas"/>
</dbReference>
<dbReference type="Gene3D" id="3.60.15.10">
    <property type="entry name" value="Ribonuclease Z/Hydroxyacylglutathione hydrolase-like"/>
    <property type="match status" value="1"/>
</dbReference>
<dbReference type="AlphaFoldDB" id="A0A1W1VW91"/>
<accession>A0A1W1VW91</accession>
<dbReference type="InterPro" id="IPR037482">
    <property type="entry name" value="ST1585_MBL-fold"/>
</dbReference>
<dbReference type="InterPro" id="IPR050855">
    <property type="entry name" value="NDM-1-like"/>
</dbReference>
<evidence type="ECO:0000313" key="2">
    <source>
        <dbReference type="EMBL" id="SMB97520.1"/>
    </source>
</evidence>
<protein>
    <submittedName>
        <fullName evidence="2">Glyoxylase, beta-lactamase superfamily II</fullName>
    </submittedName>
</protein>
<keyword evidence="3" id="KW-1185">Reference proteome</keyword>
<dbReference type="InterPro" id="IPR036866">
    <property type="entry name" value="RibonucZ/Hydroxyglut_hydro"/>
</dbReference>
<sequence length="306" mass="34858">MAELVSTFSDGELYLIELPLKREGFRKFIGSWLLKSEDGQFLIDVGPAVALPQLLAALQDLSVSQLDYILLTHIHLDHAGGVGELLQYFPEALVLTHPKARQHLQNPTSLWEASVRVLGDLAYFYGPIKPVPTQNFVDQVPQINTIETPGHAPHHLSFLWRNFLFVGEAAGVYLDLGQGFYLRPATPPKFFLETAIGSLDALLKLVDDGTSICFGHFGWAPGAKRILKLARQQLYRWREIITAACRGFQRQEEKELLVVLMDELTTRDPLLESFYRLDPAIQQRERYFLENSLRGYLEYLRSRLFC</sequence>
<organism evidence="2 3">
    <name type="scientific">Thermanaeromonas toyohensis ToBE</name>
    <dbReference type="NCBI Taxonomy" id="698762"/>
    <lineage>
        <taxon>Bacteria</taxon>
        <taxon>Bacillati</taxon>
        <taxon>Bacillota</taxon>
        <taxon>Clostridia</taxon>
        <taxon>Neomoorellales</taxon>
        <taxon>Neomoorellaceae</taxon>
        <taxon>Thermanaeromonas</taxon>
    </lineage>
</organism>
<dbReference type="CDD" id="cd07726">
    <property type="entry name" value="ST1585-like_MBL-fold"/>
    <property type="match status" value="1"/>
</dbReference>
<dbReference type="OrthoDB" id="9761531at2"/>
<evidence type="ECO:0000313" key="3">
    <source>
        <dbReference type="Proteomes" id="UP000192569"/>
    </source>
</evidence>
<dbReference type="SMART" id="SM00849">
    <property type="entry name" value="Lactamase_B"/>
    <property type="match status" value="1"/>
</dbReference>
<feature type="domain" description="Metallo-beta-lactamase" evidence="1">
    <location>
        <begin position="28"/>
        <end position="216"/>
    </location>
</feature>
<name>A0A1W1VW91_9FIRM</name>
<evidence type="ECO:0000259" key="1">
    <source>
        <dbReference type="SMART" id="SM00849"/>
    </source>
</evidence>
<dbReference type="SUPFAM" id="SSF56281">
    <property type="entry name" value="Metallo-hydrolase/oxidoreductase"/>
    <property type="match status" value="1"/>
</dbReference>
<dbReference type="Proteomes" id="UP000192569">
    <property type="component" value="Chromosome I"/>
</dbReference>
<gene>
    <name evidence="2" type="ORF">SAMN00808754_1873</name>
</gene>
<proteinExistence type="predicted"/>
<dbReference type="RefSeq" id="WP_084665464.1">
    <property type="nucleotide sequence ID" value="NZ_LT838272.1"/>
</dbReference>